<reference evidence="1" key="1">
    <citation type="submission" date="2022-08" db="EMBL/GenBank/DDBJ databases">
        <authorList>
            <person name="Vandamme P."/>
            <person name="Hettiarachchi A."/>
            <person name="Peeters C."/>
            <person name="Cnockaert M."/>
            <person name="Carlier A."/>
        </authorList>
    </citation>
    <scope>NUCLEOTIDE SEQUENCE</scope>
    <source>
        <strain evidence="1">LMG 31809</strain>
    </source>
</reference>
<accession>A0A9X3TY40</accession>
<dbReference type="SUPFAM" id="SSF48452">
    <property type="entry name" value="TPR-like"/>
    <property type="match status" value="2"/>
</dbReference>
<gene>
    <name evidence="1" type="ORF">NYP16_08205</name>
</gene>
<dbReference type="EMBL" id="JANWOI010000003">
    <property type="protein sequence ID" value="MDA5193931.1"/>
    <property type="molecule type" value="Genomic_DNA"/>
</dbReference>
<keyword evidence="2" id="KW-1185">Reference proteome</keyword>
<evidence type="ECO:0000313" key="2">
    <source>
        <dbReference type="Proteomes" id="UP001141619"/>
    </source>
</evidence>
<reference evidence="1" key="2">
    <citation type="journal article" date="2023" name="Syst. Appl. Microbiol.">
        <title>Govania unica gen. nov., sp. nov., a rare biosphere bacterium that represents a novel family in the class Alphaproteobacteria.</title>
        <authorList>
            <person name="Vandamme P."/>
            <person name="Peeters C."/>
            <person name="Hettiarachchi A."/>
            <person name="Cnockaert M."/>
            <person name="Carlier A."/>
        </authorList>
    </citation>
    <scope>NUCLEOTIDE SEQUENCE</scope>
    <source>
        <strain evidence="1">LMG 31809</strain>
    </source>
</reference>
<organism evidence="1 2">
    <name type="scientific">Govanella unica</name>
    <dbReference type="NCBI Taxonomy" id="2975056"/>
    <lineage>
        <taxon>Bacteria</taxon>
        <taxon>Pseudomonadati</taxon>
        <taxon>Pseudomonadota</taxon>
        <taxon>Alphaproteobacteria</taxon>
        <taxon>Emcibacterales</taxon>
        <taxon>Govanellaceae</taxon>
        <taxon>Govanella</taxon>
    </lineage>
</organism>
<comment type="caution">
    <text evidence="1">The sequence shown here is derived from an EMBL/GenBank/DDBJ whole genome shotgun (WGS) entry which is preliminary data.</text>
</comment>
<dbReference type="Gene3D" id="1.25.40.10">
    <property type="entry name" value="Tetratricopeptide repeat domain"/>
    <property type="match status" value="2"/>
</dbReference>
<evidence type="ECO:0000313" key="1">
    <source>
        <dbReference type="EMBL" id="MDA5193931.1"/>
    </source>
</evidence>
<dbReference type="InterPro" id="IPR011990">
    <property type="entry name" value="TPR-like_helical_dom_sf"/>
</dbReference>
<dbReference type="RefSeq" id="WP_274943638.1">
    <property type="nucleotide sequence ID" value="NZ_JANWOI010000003.1"/>
</dbReference>
<dbReference type="Pfam" id="PF13432">
    <property type="entry name" value="TPR_16"/>
    <property type="match status" value="2"/>
</dbReference>
<proteinExistence type="predicted"/>
<name>A0A9X3TY40_9PROT</name>
<protein>
    <submittedName>
        <fullName evidence="1">Tetratricopeptide repeat protein</fullName>
    </submittedName>
</protein>
<sequence>MERRPHLGNALRRAVVVIGLMAVGTALPPSVAAAAAMRMAEGVNSKVLDRIAEATAQVAAKNYTRAYALLDEAQGWRNLTAADRTALWSAYAEACLAEGNRVKALAAYREILKLPNGDPRFAGTVLHAMAQIHVAGGQYAEAEKELDLLEKAEPLSIDALALRGQINKRLGNDKAARDALERAARQASLSGRLLGEADYRLLGQLQFEAGDRTQALETLGILTRRWPSKTYFMVLASLYGELNQSARQIAVLEAVKQNGWLTSEPELMALAQLYLYYGVPNKAAHLLEDGLQSGIIPHNRQSIELLSTAYVNAREFEKAIPLLLRAAELSKSAELYLRLARLYNQIGDKENVVLSAQTAMSIGGVQRPDELLVLKGMAEFDLGRLEAARRSFAEAAKYKASADLAQSWIAYIDNEERQKND</sequence>
<dbReference type="AlphaFoldDB" id="A0A9X3TY40"/>
<dbReference type="Proteomes" id="UP001141619">
    <property type="component" value="Unassembled WGS sequence"/>
</dbReference>